<dbReference type="Proteomes" id="UP001159363">
    <property type="component" value="Chromosome 4"/>
</dbReference>
<sequence length="519" mass="57567">MCKHVDARYLFTFAAVITSLSTILRRRSEMSMEERLECKGGGKRKIPEKTSRPVASSSADPACEYPEEPSRRDLNLEGDGGITVVERLACPPPTMAIRVQYFTLTGGTGWNMEQRRNARTGKMGDPLQSPTDPRHRPARLPCVEIRKRPRLTRIALPMRVTRGEYGARPGETGDPRENPQPSNFVWQDSHVRNRVATLPGIEPGWPRWEVRALPSQPTTAPVFSTIFAKTSTPHVCWAGLLVCKYGRRGAAAAHGTMTAFPSLVHHLDHWLDSSPPTKANWVQSLAGSLPDFCKWEPCRTIPLVGEFSRGSPVFPTFAFRLLRNYVNNAHGRFRGSRKIIIASFNCRVVSGLRLCDISHVLILCACLGTPVSGSSKRRSLQYRSGASSMFPYDTINSSYLKCEFALWPTHIALELKHSLSGTIGNTISVSGFVPGVNHGIDARLRIPSTQPYPSLCGHLVICSSYPPRDCPVWQGIIPNNFYQLPVTFSGSSPTENGYFDARELLNTGYIHLARRSPGN</sequence>
<comment type="caution">
    <text evidence="2">The sequence shown here is derived from an EMBL/GenBank/DDBJ whole genome shotgun (WGS) entry which is preliminary data.</text>
</comment>
<evidence type="ECO:0000313" key="2">
    <source>
        <dbReference type="EMBL" id="KAJ8884339.1"/>
    </source>
</evidence>
<protein>
    <submittedName>
        <fullName evidence="2">Uncharacterized protein</fullName>
    </submittedName>
</protein>
<feature type="region of interest" description="Disordered" evidence="1">
    <location>
        <begin position="164"/>
        <end position="184"/>
    </location>
</feature>
<gene>
    <name evidence="2" type="ORF">PR048_016196</name>
</gene>
<evidence type="ECO:0000313" key="3">
    <source>
        <dbReference type="Proteomes" id="UP001159363"/>
    </source>
</evidence>
<name>A0ABQ9HJ31_9NEOP</name>
<evidence type="ECO:0000256" key="1">
    <source>
        <dbReference type="SAM" id="MobiDB-lite"/>
    </source>
</evidence>
<keyword evidence="3" id="KW-1185">Reference proteome</keyword>
<accession>A0ABQ9HJ31</accession>
<organism evidence="2 3">
    <name type="scientific">Dryococelus australis</name>
    <dbReference type="NCBI Taxonomy" id="614101"/>
    <lineage>
        <taxon>Eukaryota</taxon>
        <taxon>Metazoa</taxon>
        <taxon>Ecdysozoa</taxon>
        <taxon>Arthropoda</taxon>
        <taxon>Hexapoda</taxon>
        <taxon>Insecta</taxon>
        <taxon>Pterygota</taxon>
        <taxon>Neoptera</taxon>
        <taxon>Polyneoptera</taxon>
        <taxon>Phasmatodea</taxon>
        <taxon>Verophasmatodea</taxon>
        <taxon>Anareolatae</taxon>
        <taxon>Phasmatidae</taxon>
        <taxon>Eurycanthinae</taxon>
        <taxon>Dryococelus</taxon>
    </lineage>
</organism>
<reference evidence="2 3" key="1">
    <citation type="submission" date="2023-02" db="EMBL/GenBank/DDBJ databases">
        <title>LHISI_Scaffold_Assembly.</title>
        <authorList>
            <person name="Stuart O.P."/>
            <person name="Cleave R."/>
            <person name="Magrath M.J.L."/>
            <person name="Mikheyev A.S."/>
        </authorList>
    </citation>
    <scope>NUCLEOTIDE SEQUENCE [LARGE SCALE GENOMIC DNA]</scope>
    <source>
        <strain evidence="2">Daus_M_001</strain>
        <tissue evidence="2">Leg muscle</tissue>
    </source>
</reference>
<proteinExistence type="predicted"/>
<feature type="region of interest" description="Disordered" evidence="1">
    <location>
        <begin position="34"/>
        <end position="77"/>
    </location>
</feature>
<feature type="compositionally biased region" description="Basic and acidic residues" evidence="1">
    <location>
        <begin position="34"/>
        <end position="51"/>
    </location>
</feature>
<dbReference type="EMBL" id="JARBHB010000005">
    <property type="protein sequence ID" value="KAJ8884339.1"/>
    <property type="molecule type" value="Genomic_DNA"/>
</dbReference>